<dbReference type="HOGENOM" id="CLU_2336956_0_0_1"/>
<sequence length="98" mass="10349">MAGYPPNPGSGYPYGGAGGYGAPPPPYGSSPAPSAPPYGEKPPKEAKEDEVEEVPRQRLWNLATGKKPVEDTDDSNGPRSVRGCWRPTRSPKKGREGG</sequence>
<evidence type="ECO:0000313" key="2">
    <source>
        <dbReference type="EnsemblPlants" id="OBART11G02480.1"/>
    </source>
</evidence>
<feature type="region of interest" description="Disordered" evidence="1">
    <location>
        <begin position="1"/>
        <end position="98"/>
    </location>
</feature>
<evidence type="ECO:0000256" key="1">
    <source>
        <dbReference type="SAM" id="MobiDB-lite"/>
    </source>
</evidence>
<protein>
    <submittedName>
        <fullName evidence="2">Uncharacterized protein</fullName>
    </submittedName>
</protein>
<reference evidence="2" key="2">
    <citation type="submission" date="2015-03" db="UniProtKB">
        <authorList>
            <consortium name="EnsemblPlants"/>
        </authorList>
    </citation>
    <scope>IDENTIFICATION</scope>
</reference>
<dbReference type="PaxDb" id="65489-OBART11G02480.1"/>
<proteinExistence type="predicted"/>
<dbReference type="AlphaFoldDB" id="A0A0D3HI10"/>
<feature type="compositionally biased region" description="Gly residues" evidence="1">
    <location>
        <begin position="12"/>
        <end position="21"/>
    </location>
</feature>
<dbReference type="Proteomes" id="UP000026960">
    <property type="component" value="Chromosome 11"/>
</dbReference>
<accession>A0A0D3HI10</accession>
<name>A0A0D3HI10_9ORYZ</name>
<evidence type="ECO:0000313" key="3">
    <source>
        <dbReference type="Proteomes" id="UP000026960"/>
    </source>
</evidence>
<dbReference type="STRING" id="65489.A0A0D3HI10"/>
<dbReference type="EnsemblPlants" id="OBART11G02480.1">
    <property type="protein sequence ID" value="OBART11G02480.1"/>
    <property type="gene ID" value="OBART11G02480"/>
</dbReference>
<keyword evidence="3" id="KW-1185">Reference proteome</keyword>
<dbReference type="Gramene" id="OBART11G02480.1">
    <property type="protein sequence ID" value="OBART11G02480.1"/>
    <property type="gene ID" value="OBART11G02480"/>
</dbReference>
<organism evidence="2">
    <name type="scientific">Oryza barthii</name>
    <dbReference type="NCBI Taxonomy" id="65489"/>
    <lineage>
        <taxon>Eukaryota</taxon>
        <taxon>Viridiplantae</taxon>
        <taxon>Streptophyta</taxon>
        <taxon>Embryophyta</taxon>
        <taxon>Tracheophyta</taxon>
        <taxon>Spermatophyta</taxon>
        <taxon>Magnoliopsida</taxon>
        <taxon>Liliopsida</taxon>
        <taxon>Poales</taxon>
        <taxon>Poaceae</taxon>
        <taxon>BOP clade</taxon>
        <taxon>Oryzoideae</taxon>
        <taxon>Oryzeae</taxon>
        <taxon>Oryzinae</taxon>
        <taxon>Oryza</taxon>
    </lineage>
</organism>
<feature type="compositionally biased region" description="Pro residues" evidence="1">
    <location>
        <begin position="22"/>
        <end position="40"/>
    </location>
</feature>
<reference evidence="2" key="1">
    <citation type="journal article" date="2009" name="Rice">
        <title>De Novo Next Generation Sequencing of Plant Genomes.</title>
        <authorList>
            <person name="Rounsley S."/>
            <person name="Marri P.R."/>
            <person name="Yu Y."/>
            <person name="He R."/>
            <person name="Sisneros N."/>
            <person name="Goicoechea J.L."/>
            <person name="Lee S.J."/>
            <person name="Angelova A."/>
            <person name="Kudrna D."/>
            <person name="Luo M."/>
            <person name="Affourtit J."/>
            <person name="Desany B."/>
            <person name="Knight J."/>
            <person name="Niazi F."/>
            <person name="Egholm M."/>
            <person name="Wing R.A."/>
        </authorList>
    </citation>
    <scope>NUCLEOTIDE SEQUENCE [LARGE SCALE GENOMIC DNA]</scope>
    <source>
        <strain evidence="2">cv. IRGC 105608</strain>
    </source>
</reference>